<dbReference type="InterPro" id="IPR013249">
    <property type="entry name" value="RNA_pol_sigma70_r4_t2"/>
</dbReference>
<evidence type="ECO:0000256" key="2">
    <source>
        <dbReference type="ARBA" id="ARBA00023082"/>
    </source>
</evidence>
<dbReference type="RefSeq" id="WP_419186113.1">
    <property type="nucleotide sequence ID" value="NZ_CP036290.1"/>
</dbReference>
<dbReference type="EMBL" id="CP036290">
    <property type="protein sequence ID" value="QDU86532.1"/>
    <property type="molecule type" value="Genomic_DNA"/>
</dbReference>
<dbReference type="InterPro" id="IPR013324">
    <property type="entry name" value="RNA_pol_sigma_r3/r4-like"/>
</dbReference>
<dbReference type="GO" id="GO:0006352">
    <property type="term" value="P:DNA-templated transcription initiation"/>
    <property type="evidence" value="ECO:0007669"/>
    <property type="project" value="InterPro"/>
</dbReference>
<gene>
    <name evidence="6" type="ORF">Pla163_36830</name>
</gene>
<protein>
    <submittedName>
        <fullName evidence="6">RNA polymerase sigma factor</fullName>
    </submittedName>
</protein>
<organism evidence="6 7">
    <name type="scientific">Rohdeia mirabilis</name>
    <dbReference type="NCBI Taxonomy" id="2528008"/>
    <lineage>
        <taxon>Bacteria</taxon>
        <taxon>Pseudomonadati</taxon>
        <taxon>Planctomycetota</taxon>
        <taxon>Planctomycetia</taxon>
        <taxon>Planctomycetia incertae sedis</taxon>
        <taxon>Rohdeia</taxon>
    </lineage>
</organism>
<keyword evidence="1" id="KW-0805">Transcription regulation</keyword>
<dbReference type="InterPro" id="IPR039425">
    <property type="entry name" value="RNA_pol_sigma-70-like"/>
</dbReference>
<name>A0A518D4X9_9BACT</name>
<feature type="region of interest" description="Disordered" evidence="4">
    <location>
        <begin position="96"/>
        <end position="116"/>
    </location>
</feature>
<keyword evidence="2" id="KW-0731">Sigma factor</keyword>
<reference evidence="6 7" key="1">
    <citation type="submission" date="2019-02" db="EMBL/GenBank/DDBJ databases">
        <title>Deep-cultivation of Planctomycetes and their phenomic and genomic characterization uncovers novel biology.</title>
        <authorList>
            <person name="Wiegand S."/>
            <person name="Jogler M."/>
            <person name="Boedeker C."/>
            <person name="Pinto D."/>
            <person name="Vollmers J."/>
            <person name="Rivas-Marin E."/>
            <person name="Kohn T."/>
            <person name="Peeters S.H."/>
            <person name="Heuer A."/>
            <person name="Rast P."/>
            <person name="Oberbeckmann S."/>
            <person name="Bunk B."/>
            <person name="Jeske O."/>
            <person name="Meyerdierks A."/>
            <person name="Storesund J.E."/>
            <person name="Kallscheuer N."/>
            <person name="Luecker S."/>
            <person name="Lage O.M."/>
            <person name="Pohl T."/>
            <person name="Merkel B.J."/>
            <person name="Hornburger P."/>
            <person name="Mueller R.-W."/>
            <person name="Bruemmer F."/>
            <person name="Labrenz M."/>
            <person name="Spormann A.M."/>
            <person name="Op den Camp H."/>
            <person name="Overmann J."/>
            <person name="Amann R."/>
            <person name="Jetten M.S.M."/>
            <person name="Mascher T."/>
            <person name="Medema M.H."/>
            <person name="Devos D.P."/>
            <person name="Kaster A.-K."/>
            <person name="Ovreas L."/>
            <person name="Rohde M."/>
            <person name="Galperin M.Y."/>
            <person name="Jogler C."/>
        </authorList>
    </citation>
    <scope>NUCLEOTIDE SEQUENCE [LARGE SCALE GENOMIC DNA]</scope>
    <source>
        <strain evidence="6 7">Pla163</strain>
    </source>
</reference>
<dbReference type="Proteomes" id="UP000319342">
    <property type="component" value="Chromosome"/>
</dbReference>
<dbReference type="NCBIfam" id="TIGR02937">
    <property type="entry name" value="sigma70-ECF"/>
    <property type="match status" value="1"/>
</dbReference>
<evidence type="ECO:0000259" key="5">
    <source>
        <dbReference type="Pfam" id="PF08281"/>
    </source>
</evidence>
<evidence type="ECO:0000313" key="6">
    <source>
        <dbReference type="EMBL" id="QDU86532.1"/>
    </source>
</evidence>
<evidence type="ECO:0000256" key="1">
    <source>
        <dbReference type="ARBA" id="ARBA00023015"/>
    </source>
</evidence>
<accession>A0A518D4X9</accession>
<dbReference type="SUPFAM" id="SSF49464">
    <property type="entry name" value="Carboxypeptidase regulatory domain-like"/>
    <property type="match status" value="1"/>
</dbReference>
<proteinExistence type="predicted"/>
<dbReference type="PANTHER" id="PTHR43133">
    <property type="entry name" value="RNA POLYMERASE ECF-TYPE SIGMA FACTO"/>
    <property type="match status" value="1"/>
</dbReference>
<keyword evidence="7" id="KW-1185">Reference proteome</keyword>
<evidence type="ECO:0000313" key="7">
    <source>
        <dbReference type="Proteomes" id="UP000319342"/>
    </source>
</evidence>
<keyword evidence="3" id="KW-0804">Transcription</keyword>
<dbReference type="PANTHER" id="PTHR43133:SF62">
    <property type="entry name" value="RNA POLYMERASE SIGMA FACTOR SIGZ"/>
    <property type="match status" value="1"/>
</dbReference>
<dbReference type="InterPro" id="IPR014284">
    <property type="entry name" value="RNA_pol_sigma-70_dom"/>
</dbReference>
<dbReference type="InterPro" id="IPR008969">
    <property type="entry name" value="CarboxyPept-like_regulatory"/>
</dbReference>
<dbReference type="GO" id="GO:0003677">
    <property type="term" value="F:DNA binding"/>
    <property type="evidence" value="ECO:0007669"/>
    <property type="project" value="InterPro"/>
</dbReference>
<dbReference type="Pfam" id="PF08281">
    <property type="entry name" value="Sigma70_r4_2"/>
    <property type="match status" value="1"/>
</dbReference>
<dbReference type="CDD" id="cd06171">
    <property type="entry name" value="Sigma70_r4"/>
    <property type="match status" value="1"/>
</dbReference>
<dbReference type="InterPro" id="IPR036388">
    <property type="entry name" value="WH-like_DNA-bd_sf"/>
</dbReference>
<dbReference type="GO" id="GO:0016987">
    <property type="term" value="F:sigma factor activity"/>
    <property type="evidence" value="ECO:0007669"/>
    <property type="project" value="UniProtKB-KW"/>
</dbReference>
<dbReference type="AlphaFoldDB" id="A0A518D4X9"/>
<evidence type="ECO:0000256" key="4">
    <source>
        <dbReference type="SAM" id="MobiDB-lite"/>
    </source>
</evidence>
<dbReference type="SUPFAM" id="SSF88659">
    <property type="entry name" value="Sigma3 and sigma4 domains of RNA polymerase sigma factors"/>
    <property type="match status" value="1"/>
</dbReference>
<dbReference type="Gene3D" id="1.10.10.10">
    <property type="entry name" value="Winged helix-like DNA-binding domain superfamily/Winged helix DNA-binding domain"/>
    <property type="match status" value="1"/>
</dbReference>
<evidence type="ECO:0000256" key="3">
    <source>
        <dbReference type="ARBA" id="ARBA00023163"/>
    </source>
</evidence>
<sequence>MGDEHHSNRPADPSGTELALDGGLLEDVRWLEQLARRLARDPFLAADACQNVWLSWSRATEAGAEGRATEPVDRNALARALRRALWVLRRSDARRRRREEERPPPDPSPSTAELLARGEERERAWRTLVELDEPLRAVLLLRFEEGLTPAEIAARLQLRPDTVRWRLRRGIELLRERLGHRVEPPPSAFGLGWLLLPFTSLFGRRASAAAPPSASPSVLAPASTLVSALLMSKSAVLSIAGALVALALVVLLRSDDAGERIPASTDGPEVAVETELTDPGAAPSLAAPRAAVAARAEAEPSAATVAAAAPHSIVVGRTVEQDGLGGWRPLAGASIVAALGEEWSVESTSDAEGRFRLETPFPDVAEVRLEFVATEFHQRRELLAGGVEPGARPPLVAAHQGESDLGDVPLLPACVLESRCLGSDGTAFEGAVLRIEGHWTREPSDRGGYWRLAHVPVGVREIVVRERGFIEIVRREELVAGRVNRLAAFVLEFAPLVSGVVTDMDGVPLQGASVSTRGYTRGFTFECDENGRFEAIVTELEGVELSARGKGHFQRDGVRVVPGETDVRIALESLGDLCAVRVVAADTGEPLAEVALRVLRPEYGWIPERAADLERDPPAPRATQDGVHRFTARPGRDRLDVSAPGFRRIIAPIEPLAVVTGEEAAPGQVVALERLGGLSGRMVTRDPDTGATVGVEGVAVELVLGELAVFNDAEGSGTGAWRTDPLAAVLKRQEGYSLPEVRALDRPLPPISVDPLFTDVLTRATTDADGRFVFEAAVEDVMFVLAHDPSSGRVARSELLAADPGVASDFGDVELVAPASIRGQLRFGASDDHAGHLVIGGARRHIAARTDASGGFLLEGLTPGDHLLELRLADGRLIVSSSFNDQVYLHLRAGEQRAVVIDIATEVSATVDLRATLNGEAIVGGWVLADGNGAFGGSSVDLDGDGRGELIAPADRELWFITDVDGTWFMADERRTFAPGRTTATVAFETFHLEVELEQDVERDRESVPTLSFVMGERSRVREGVLLREGTLGPVYRFEHLPLTARELVVAPQGGGSGDWSLALDERLAELERFAGAVLQL</sequence>
<feature type="domain" description="RNA polymerase sigma factor 70 region 4 type 2" evidence="5">
    <location>
        <begin position="122"/>
        <end position="172"/>
    </location>
</feature>